<accession>A0A0J8G0L3</accession>
<dbReference type="RefSeq" id="WP_048570780.1">
    <property type="nucleotide sequence ID" value="NZ_LFVU01000027.1"/>
</dbReference>
<keyword evidence="5" id="KW-0645">Protease</keyword>
<keyword evidence="5" id="KW-0031">Aminopeptidase</keyword>
<evidence type="ECO:0000313" key="6">
    <source>
        <dbReference type="Proteomes" id="UP000036756"/>
    </source>
</evidence>
<feature type="domain" description="Creatinase N-terminal" evidence="4">
    <location>
        <begin position="5"/>
        <end position="130"/>
    </location>
</feature>
<dbReference type="GO" id="GO:0004177">
    <property type="term" value="F:aminopeptidase activity"/>
    <property type="evidence" value="ECO:0007669"/>
    <property type="project" value="UniProtKB-KW"/>
</dbReference>
<dbReference type="InterPro" id="IPR000587">
    <property type="entry name" value="Creatinase_N"/>
</dbReference>
<dbReference type="Proteomes" id="UP000036756">
    <property type="component" value="Unassembled WGS sequence"/>
</dbReference>
<dbReference type="Gene3D" id="3.40.350.10">
    <property type="entry name" value="Creatinase/prolidase N-terminal domain"/>
    <property type="match status" value="1"/>
</dbReference>
<gene>
    <name evidence="5" type="ORF">CLCY_2c00960</name>
</gene>
<evidence type="ECO:0000256" key="1">
    <source>
        <dbReference type="ARBA" id="ARBA00008766"/>
    </source>
</evidence>
<proteinExistence type="inferred from homology"/>
<dbReference type="OrthoDB" id="9806388at2"/>
<feature type="domain" description="Peptidase M24" evidence="3">
    <location>
        <begin position="137"/>
        <end position="340"/>
    </location>
</feature>
<dbReference type="STRING" id="1121307.CLCY_2c00960"/>
<dbReference type="SUPFAM" id="SSF53092">
    <property type="entry name" value="Creatinase/prolidase N-terminal domain"/>
    <property type="match status" value="1"/>
</dbReference>
<dbReference type="PANTHER" id="PTHR46112">
    <property type="entry name" value="AMINOPEPTIDASE"/>
    <property type="match status" value="1"/>
</dbReference>
<sequence>MIAKRLENFRKKLIESSIDAALISNDYNRNYLSGFTGDESYILITDSKAYFITDSRFTQQAREEVKDYEVLEYKHSVESCIKDILIKNNIAILGIEEGYVTLKKYEGYRENFTNVEIVKLESLIENLRIIKDESEIELISKAANIADKAFEYILSFIKEGISELDVAIELELYMKKLGASSLSFPTIVASGERSSLPHGVATDKLIRNGDFVTLDFGCVYKGYCSDMTRTVVVGKATEEQKKIYNLVLKANEEALKCAKPGVKCSELDKVARDIIIKGGYGEKFGHGLGHGVGREIHESPRVSPKGTHTLEPGMVITDEPGIYIEGTGGVRIEDLLVITQDGCRVLSKSPKSLIEL</sequence>
<dbReference type="FunFam" id="3.90.230.10:FF:000014">
    <property type="entry name" value="Aminopeptidase P family protein"/>
    <property type="match status" value="1"/>
</dbReference>
<dbReference type="InterPro" id="IPR036005">
    <property type="entry name" value="Creatinase/aminopeptidase-like"/>
</dbReference>
<organism evidence="5 6">
    <name type="scientific">Clostridium cylindrosporum DSM 605</name>
    <dbReference type="NCBI Taxonomy" id="1121307"/>
    <lineage>
        <taxon>Bacteria</taxon>
        <taxon>Bacillati</taxon>
        <taxon>Bacillota</taxon>
        <taxon>Clostridia</taxon>
        <taxon>Eubacteriales</taxon>
        <taxon>Clostridiaceae</taxon>
        <taxon>Clostridium</taxon>
    </lineage>
</organism>
<keyword evidence="2 5" id="KW-0378">Hydrolase</keyword>
<dbReference type="InterPro" id="IPR000994">
    <property type="entry name" value="Pept_M24"/>
</dbReference>
<dbReference type="PANTHER" id="PTHR46112:SF3">
    <property type="entry name" value="AMINOPEPTIDASE YPDF"/>
    <property type="match status" value="1"/>
</dbReference>
<dbReference type="CDD" id="cd01092">
    <property type="entry name" value="APP-like"/>
    <property type="match status" value="1"/>
</dbReference>
<protein>
    <submittedName>
        <fullName evidence="5">Xaa-Pro aminopeptidase</fullName>
        <ecNumber evidence="5">3.4.11.9</ecNumber>
    </submittedName>
</protein>
<dbReference type="Gene3D" id="3.90.230.10">
    <property type="entry name" value="Creatinase/methionine aminopeptidase superfamily"/>
    <property type="match status" value="1"/>
</dbReference>
<dbReference type="SUPFAM" id="SSF55920">
    <property type="entry name" value="Creatinase/aminopeptidase"/>
    <property type="match status" value="1"/>
</dbReference>
<evidence type="ECO:0000259" key="3">
    <source>
        <dbReference type="Pfam" id="PF00557"/>
    </source>
</evidence>
<reference evidence="5 6" key="1">
    <citation type="submission" date="2015-06" db="EMBL/GenBank/DDBJ databases">
        <title>Draft genome sequence of the purine-degrading Clostridium cylindrosporum HC-1 (DSM 605).</title>
        <authorList>
            <person name="Poehlein A."/>
            <person name="Schiel-Bengelsdorf B."/>
            <person name="Bengelsdorf F."/>
            <person name="Daniel R."/>
            <person name="Duerre P."/>
        </authorList>
    </citation>
    <scope>NUCLEOTIDE SEQUENCE [LARGE SCALE GENOMIC DNA]</scope>
    <source>
        <strain evidence="5 6">DSM 605</strain>
    </source>
</reference>
<comment type="caution">
    <text evidence="5">The sequence shown here is derived from an EMBL/GenBank/DDBJ whole genome shotgun (WGS) entry which is preliminary data.</text>
</comment>
<dbReference type="Pfam" id="PF00557">
    <property type="entry name" value="Peptidase_M24"/>
    <property type="match status" value="1"/>
</dbReference>
<dbReference type="EC" id="3.4.11.9" evidence="5"/>
<evidence type="ECO:0000259" key="4">
    <source>
        <dbReference type="Pfam" id="PF01321"/>
    </source>
</evidence>
<dbReference type="Pfam" id="PF01321">
    <property type="entry name" value="Creatinase_N"/>
    <property type="match status" value="1"/>
</dbReference>
<dbReference type="AlphaFoldDB" id="A0A0J8G0L3"/>
<dbReference type="PATRIC" id="fig|1121307.3.peg.953"/>
<dbReference type="EMBL" id="LFVU01000027">
    <property type="protein sequence ID" value="KMT21336.1"/>
    <property type="molecule type" value="Genomic_DNA"/>
</dbReference>
<name>A0A0J8G0L3_CLOCY</name>
<dbReference type="InterPro" id="IPR050659">
    <property type="entry name" value="Peptidase_M24B"/>
</dbReference>
<evidence type="ECO:0000313" key="5">
    <source>
        <dbReference type="EMBL" id="KMT21336.1"/>
    </source>
</evidence>
<comment type="similarity">
    <text evidence="1">Belongs to the peptidase M24B family.</text>
</comment>
<evidence type="ECO:0000256" key="2">
    <source>
        <dbReference type="ARBA" id="ARBA00022801"/>
    </source>
</evidence>
<dbReference type="InterPro" id="IPR029149">
    <property type="entry name" value="Creatin/AminoP/Spt16_N"/>
</dbReference>
<keyword evidence="6" id="KW-1185">Reference proteome</keyword>